<reference evidence="3" key="1">
    <citation type="submission" date="2015-07" db="EMBL/GenBank/DDBJ databases">
        <title>Draft genome sequence of Streptomyces sp. CMAA 1322, a bacterium isolated from Caatinga biome, from dry forest semiarid of Brazil.</title>
        <authorList>
            <person name="Santos S.N."/>
            <person name="Gacesa R."/>
            <person name="Taketani R.G."/>
            <person name="Long P.F."/>
            <person name="Melo I.S."/>
        </authorList>
    </citation>
    <scope>NUCLEOTIDE SEQUENCE [LARGE SCALE GENOMIC DNA]</scope>
    <source>
        <strain evidence="3">CMAA 1322</strain>
    </source>
</reference>
<name>A0A0K9XE16_9ACTN</name>
<comment type="caution">
    <text evidence="2">The sequence shown here is derived from an EMBL/GenBank/DDBJ whole genome shotgun (WGS) entry which is preliminary data.</text>
</comment>
<keyword evidence="3" id="KW-1185">Reference proteome</keyword>
<evidence type="ECO:0000313" key="3">
    <source>
        <dbReference type="Proteomes" id="UP000037288"/>
    </source>
</evidence>
<evidence type="ECO:0008006" key="4">
    <source>
        <dbReference type="Google" id="ProtNLM"/>
    </source>
</evidence>
<feature type="compositionally biased region" description="Low complexity" evidence="1">
    <location>
        <begin position="156"/>
        <end position="166"/>
    </location>
</feature>
<feature type="region of interest" description="Disordered" evidence="1">
    <location>
        <begin position="142"/>
        <end position="166"/>
    </location>
</feature>
<organism evidence="2 3">
    <name type="scientific">Streptomyces caatingaensis</name>
    <dbReference type="NCBI Taxonomy" id="1678637"/>
    <lineage>
        <taxon>Bacteria</taxon>
        <taxon>Bacillati</taxon>
        <taxon>Actinomycetota</taxon>
        <taxon>Actinomycetes</taxon>
        <taxon>Kitasatosporales</taxon>
        <taxon>Streptomycetaceae</taxon>
        <taxon>Streptomyces</taxon>
    </lineage>
</organism>
<accession>A0A0K9XE16</accession>
<dbReference type="PATRIC" id="fig|1678637.3.peg.4386"/>
<evidence type="ECO:0000256" key="1">
    <source>
        <dbReference type="SAM" id="MobiDB-lite"/>
    </source>
</evidence>
<protein>
    <recommendedName>
        <fullName evidence="4">Tetratricopeptide repeat protein</fullName>
    </recommendedName>
</protein>
<dbReference type="STRING" id="1678637.AC230_20485"/>
<gene>
    <name evidence="2" type="ORF">AC230_20485</name>
</gene>
<dbReference type="OrthoDB" id="8450665at2"/>
<dbReference type="Proteomes" id="UP000037288">
    <property type="component" value="Unassembled WGS sequence"/>
</dbReference>
<dbReference type="AlphaFoldDB" id="A0A0K9XE16"/>
<evidence type="ECO:0000313" key="2">
    <source>
        <dbReference type="EMBL" id="KNB50897.1"/>
    </source>
</evidence>
<proteinExistence type="predicted"/>
<sequence>MRRIEEAIALQHAGDTGSARQRFTEIWDEIASDGDPFHRCVLAHYMADLQQDPRDELAWDLRALEAAGSVTDERAEQHHASLSIRGFYPSLHLNLAADHHKLGDTGQARTHLAKARQHLDALKDDGYGHGIRAAIERLASRLAEPEEAAGEGRRAGGQAPAGAGSP</sequence>
<dbReference type="EMBL" id="LFXA01000013">
    <property type="protein sequence ID" value="KNB50897.1"/>
    <property type="molecule type" value="Genomic_DNA"/>
</dbReference>